<evidence type="ECO:0000313" key="2">
    <source>
        <dbReference type="Proteomes" id="UP000789405"/>
    </source>
</evidence>
<gene>
    <name evidence="1" type="ORF">DERYTH_LOCUS3992</name>
</gene>
<reference evidence="1" key="1">
    <citation type="submission" date="2021-06" db="EMBL/GenBank/DDBJ databases">
        <authorList>
            <person name="Kallberg Y."/>
            <person name="Tangrot J."/>
            <person name="Rosling A."/>
        </authorList>
    </citation>
    <scope>NUCLEOTIDE SEQUENCE</scope>
    <source>
        <strain evidence="1">MA453B</strain>
    </source>
</reference>
<name>A0A9N9A8J6_9GLOM</name>
<dbReference type="AlphaFoldDB" id="A0A9N9A8J6"/>
<dbReference type="EMBL" id="CAJVPY010001477">
    <property type="protein sequence ID" value="CAG8523551.1"/>
    <property type="molecule type" value="Genomic_DNA"/>
</dbReference>
<dbReference type="OrthoDB" id="2334613at2759"/>
<keyword evidence="2" id="KW-1185">Reference proteome</keyword>
<proteinExistence type="predicted"/>
<accession>A0A9N9A8J6</accession>
<sequence>EVQVFVRQGKSEGWREVDNGLEDRLNNSLNAFDILMKNASKPLLPSGLHDMIGKEFITHLTNAIWYIDPHLLTLDAYYLVTVNSNMNNLHNSNESACNSENSTIMYWIDDCKK</sequence>
<organism evidence="1 2">
    <name type="scientific">Dentiscutata erythropus</name>
    <dbReference type="NCBI Taxonomy" id="1348616"/>
    <lineage>
        <taxon>Eukaryota</taxon>
        <taxon>Fungi</taxon>
        <taxon>Fungi incertae sedis</taxon>
        <taxon>Mucoromycota</taxon>
        <taxon>Glomeromycotina</taxon>
        <taxon>Glomeromycetes</taxon>
        <taxon>Diversisporales</taxon>
        <taxon>Gigasporaceae</taxon>
        <taxon>Dentiscutata</taxon>
    </lineage>
</organism>
<feature type="non-terminal residue" evidence="1">
    <location>
        <position position="113"/>
    </location>
</feature>
<protein>
    <submittedName>
        <fullName evidence="1">2298_t:CDS:1</fullName>
    </submittedName>
</protein>
<comment type="caution">
    <text evidence="1">The sequence shown here is derived from an EMBL/GenBank/DDBJ whole genome shotgun (WGS) entry which is preliminary data.</text>
</comment>
<evidence type="ECO:0000313" key="1">
    <source>
        <dbReference type="EMBL" id="CAG8523551.1"/>
    </source>
</evidence>
<dbReference type="Proteomes" id="UP000789405">
    <property type="component" value="Unassembled WGS sequence"/>
</dbReference>